<gene>
    <name evidence="14" type="ORF">CYFA0S_04e04082g</name>
</gene>
<comment type="function">
    <text evidence="1">Responsible for methylating the 5'-cap structure of mRNAs.</text>
</comment>
<dbReference type="Pfam" id="PF03291">
    <property type="entry name" value="mRNA_G-N7_MeTrfase"/>
    <property type="match status" value="1"/>
</dbReference>
<dbReference type="EMBL" id="LK052889">
    <property type="protein sequence ID" value="CDR40123.1"/>
    <property type="molecule type" value="Genomic_DNA"/>
</dbReference>
<keyword evidence="5" id="KW-0949">S-adenosyl-L-methionine</keyword>
<proteinExistence type="predicted"/>
<dbReference type="GO" id="GO:0003723">
    <property type="term" value="F:RNA binding"/>
    <property type="evidence" value="ECO:0007669"/>
    <property type="project" value="UniProtKB-KW"/>
</dbReference>
<dbReference type="InterPro" id="IPR039753">
    <property type="entry name" value="RG7MT1"/>
</dbReference>
<feature type="compositionally biased region" description="Basic and acidic residues" evidence="12">
    <location>
        <begin position="164"/>
        <end position="186"/>
    </location>
</feature>
<evidence type="ECO:0000256" key="7">
    <source>
        <dbReference type="ARBA" id="ARBA00023042"/>
    </source>
</evidence>
<name>A0A061AZE7_CYBFA</name>
<keyword evidence="7" id="KW-0507">mRNA processing</keyword>
<feature type="region of interest" description="Disordered" evidence="12">
    <location>
        <begin position="26"/>
        <end position="186"/>
    </location>
</feature>
<keyword evidence="3" id="KW-0489">Methyltransferase</keyword>
<protein>
    <recommendedName>
        <fullName evidence="11">mRNA cap guanine-N(7) methyltransferase</fullName>
        <ecNumber evidence="2">2.1.1.56</ecNumber>
    </recommendedName>
    <alternativeName>
        <fullName evidence="8">mRNA (guanine-N(7))-methyltransferase</fullName>
    </alternativeName>
    <alternativeName>
        <fullName evidence="9">mRNA cap methyltransferase</fullName>
    </alternativeName>
</protein>
<comment type="catalytic activity">
    <reaction evidence="10">
        <text>a 5'-end (5'-triphosphoguanosine)-ribonucleoside in mRNA + S-adenosyl-L-methionine = a 5'-end (N(7)-methyl 5'-triphosphoguanosine)-ribonucleoside in mRNA + S-adenosyl-L-homocysteine</text>
        <dbReference type="Rhea" id="RHEA:67008"/>
        <dbReference type="Rhea" id="RHEA-COMP:17166"/>
        <dbReference type="Rhea" id="RHEA-COMP:17167"/>
        <dbReference type="ChEBI" id="CHEBI:57856"/>
        <dbReference type="ChEBI" id="CHEBI:59789"/>
        <dbReference type="ChEBI" id="CHEBI:156461"/>
        <dbReference type="ChEBI" id="CHEBI:167617"/>
        <dbReference type="EC" id="2.1.1.56"/>
    </reaction>
</comment>
<evidence type="ECO:0000259" key="13">
    <source>
        <dbReference type="PROSITE" id="PS51562"/>
    </source>
</evidence>
<evidence type="ECO:0000256" key="12">
    <source>
        <dbReference type="SAM" id="MobiDB-lite"/>
    </source>
</evidence>
<dbReference type="CDD" id="cd02440">
    <property type="entry name" value="AdoMet_MTases"/>
    <property type="match status" value="1"/>
</dbReference>
<dbReference type="InterPro" id="IPR029063">
    <property type="entry name" value="SAM-dependent_MTases_sf"/>
</dbReference>
<evidence type="ECO:0000256" key="9">
    <source>
        <dbReference type="ARBA" id="ARBA00033387"/>
    </source>
</evidence>
<dbReference type="PROSITE" id="PS51562">
    <property type="entry name" value="RNA_CAP0_MT"/>
    <property type="match status" value="1"/>
</dbReference>
<dbReference type="Gene3D" id="3.40.50.150">
    <property type="entry name" value="Vaccinia Virus protein VP39"/>
    <property type="match status" value="1"/>
</dbReference>
<dbReference type="PANTHER" id="PTHR12189">
    <property type="entry name" value="MRNA GUANINE-7- METHYLTRANSFERASE"/>
    <property type="match status" value="1"/>
</dbReference>
<evidence type="ECO:0000256" key="8">
    <source>
        <dbReference type="ARBA" id="ARBA00032772"/>
    </source>
</evidence>
<organism evidence="14">
    <name type="scientific">Cyberlindnera fabianii</name>
    <name type="common">Yeast</name>
    <name type="synonym">Hansenula fabianii</name>
    <dbReference type="NCBI Taxonomy" id="36022"/>
    <lineage>
        <taxon>Eukaryota</taxon>
        <taxon>Fungi</taxon>
        <taxon>Dikarya</taxon>
        <taxon>Ascomycota</taxon>
        <taxon>Saccharomycotina</taxon>
        <taxon>Saccharomycetes</taxon>
        <taxon>Phaffomycetales</taxon>
        <taxon>Phaffomycetaceae</taxon>
        <taxon>Cyberlindnera</taxon>
    </lineage>
</organism>
<evidence type="ECO:0000313" key="14">
    <source>
        <dbReference type="EMBL" id="CDR40123.1"/>
    </source>
</evidence>
<dbReference type="AlphaFoldDB" id="A0A061AZE7"/>
<dbReference type="InterPro" id="IPR004971">
    <property type="entry name" value="mRNA_G-N7_MeTrfase_dom"/>
</dbReference>
<dbReference type="OrthoDB" id="10248867at2759"/>
<keyword evidence="6" id="KW-0694">RNA-binding</keyword>
<evidence type="ECO:0000256" key="1">
    <source>
        <dbReference type="ARBA" id="ARBA00003378"/>
    </source>
</evidence>
<dbReference type="GO" id="GO:0005634">
    <property type="term" value="C:nucleus"/>
    <property type="evidence" value="ECO:0007669"/>
    <property type="project" value="TreeGrafter"/>
</dbReference>
<sequence length="505" mass="56510">MSDTESESVSPIPDKVPETTVKVVEEHTEVNEAVKVESAEEPKTISNDKSDGAGDAKPASNTPAKPSSEPKNQLLGGFKIKKRTITTAESENSAPSPKPKSSGFGFSRRSRNDDGNSRSGTPLDDQRSSTDSYIPNGSSASSAYSRSRGRDTYEPPSKFKRPSRRGDIEYQSRIARQERERDEGDERRIEEEIRMKRQNLDNVVRNHYNERTFIAKGQKRNLSPIIKLRNFNNVIKNMLINGAVSGPGARVLDLGCGKGGDLRKWETARISQYIGVDISNASIVEAMRRYHNNRAPYEVTFVTGDAFGLPLPVVLRDFPEVFSRFPLDVVTMQFCLHYAFESEAKARMTIENVARSLKPGGQFIGTIPNSEFIASKIRHLPPGSKSFGNSIYSVTFEDTPPKSGEFENPYGNVYNYYLKDAIDNVPEYVIQFEDLRALADEFGLRLKFKKSFAEYFREQIPAWYKRLSPNVLDGIKRSDGSVGVERDEAEAAAQFYVAFAFIKAG</sequence>
<evidence type="ECO:0000256" key="3">
    <source>
        <dbReference type="ARBA" id="ARBA00022603"/>
    </source>
</evidence>
<dbReference type="PANTHER" id="PTHR12189:SF2">
    <property type="entry name" value="MRNA CAP GUANINE-N7 METHYLTRANSFERASE"/>
    <property type="match status" value="1"/>
</dbReference>
<evidence type="ECO:0000256" key="2">
    <source>
        <dbReference type="ARBA" id="ARBA00011926"/>
    </source>
</evidence>
<accession>A0A061AZE7</accession>
<dbReference type="EC" id="2.1.1.56" evidence="2"/>
<feature type="domain" description="MRNA cap 0 methyltransferase" evidence="13">
    <location>
        <begin position="223"/>
        <end position="504"/>
    </location>
</feature>
<reference evidence="14" key="1">
    <citation type="journal article" date="2014" name="Genome Announc.">
        <title>Genome sequence of the yeast Cyberlindnera fabianii (Hansenula fabianii).</title>
        <authorList>
            <person name="Freel K.C."/>
            <person name="Sarilar V."/>
            <person name="Neuveglise C."/>
            <person name="Devillers H."/>
            <person name="Friedrich A."/>
            <person name="Schacherer J."/>
        </authorList>
    </citation>
    <scope>NUCLEOTIDE SEQUENCE</scope>
    <source>
        <strain evidence="14">YJS4271</strain>
    </source>
</reference>
<feature type="compositionally biased region" description="Basic and acidic residues" evidence="12">
    <location>
        <begin position="26"/>
        <end position="54"/>
    </location>
</feature>
<evidence type="ECO:0000256" key="5">
    <source>
        <dbReference type="ARBA" id="ARBA00022691"/>
    </source>
</evidence>
<keyword evidence="7" id="KW-0506">mRNA capping</keyword>
<feature type="compositionally biased region" description="Low complexity" evidence="12">
    <location>
        <begin position="137"/>
        <end position="146"/>
    </location>
</feature>
<feature type="region of interest" description="Disordered" evidence="12">
    <location>
        <begin position="1"/>
        <end position="20"/>
    </location>
</feature>
<feature type="compositionally biased region" description="Polar residues" evidence="12">
    <location>
        <begin position="85"/>
        <end position="95"/>
    </location>
</feature>
<keyword evidence="4" id="KW-0808">Transferase</keyword>
<dbReference type="GO" id="GO:0004482">
    <property type="term" value="F:mRNA 5'-cap (guanine-N7-)-methyltransferase activity"/>
    <property type="evidence" value="ECO:0007669"/>
    <property type="project" value="UniProtKB-EC"/>
</dbReference>
<dbReference type="PhylomeDB" id="A0A061AZE7"/>
<evidence type="ECO:0000256" key="10">
    <source>
        <dbReference type="ARBA" id="ARBA00044712"/>
    </source>
</evidence>
<evidence type="ECO:0000256" key="4">
    <source>
        <dbReference type="ARBA" id="ARBA00022679"/>
    </source>
</evidence>
<dbReference type="SMR" id="A0A061AZE7"/>
<feature type="compositionally biased region" description="Polar residues" evidence="12">
    <location>
        <begin position="59"/>
        <end position="71"/>
    </location>
</feature>
<evidence type="ECO:0000256" key="6">
    <source>
        <dbReference type="ARBA" id="ARBA00022884"/>
    </source>
</evidence>
<dbReference type="SUPFAM" id="SSF53335">
    <property type="entry name" value="S-adenosyl-L-methionine-dependent methyltransferases"/>
    <property type="match status" value="1"/>
</dbReference>
<dbReference type="VEuPathDB" id="FungiDB:BON22_2433"/>
<evidence type="ECO:0000256" key="11">
    <source>
        <dbReference type="ARBA" id="ARBA00049739"/>
    </source>
</evidence>